<dbReference type="Proteomes" id="UP000664701">
    <property type="component" value="Chromosome"/>
</dbReference>
<keyword evidence="3" id="KW-1185">Reference proteome</keyword>
<sequence>MITVRKLDLNDLSQFIDLRLKVLKEVPEAFASAYQKECDLQEEVFANRLKITDNQFTIGALDNNDLSCVAAFFRETREKSKHKGNVVAVYCLPEYRKKKIATIVMETLITEVRKIPDLIVLNLSVVSENNRAKQFYEKLGFVVYGKEPKALFDGQNYFDEYLLQLSL</sequence>
<feature type="domain" description="N-acetyltransferase" evidence="1">
    <location>
        <begin position="2"/>
        <end position="167"/>
    </location>
</feature>
<dbReference type="Pfam" id="PF00583">
    <property type="entry name" value="Acetyltransf_1"/>
    <property type="match status" value="1"/>
</dbReference>
<dbReference type="SUPFAM" id="SSF55729">
    <property type="entry name" value="Acyl-CoA N-acyltransferases (Nat)"/>
    <property type="match status" value="1"/>
</dbReference>
<protein>
    <recommendedName>
        <fullName evidence="1">N-acetyltransferase domain-containing protein</fullName>
    </recommendedName>
</protein>
<evidence type="ECO:0000313" key="2">
    <source>
        <dbReference type="EMBL" id="WYJ77293.1"/>
    </source>
</evidence>
<dbReference type="RefSeq" id="WP_207940561.1">
    <property type="nucleotide sequence ID" value="NZ_CP147251.1"/>
</dbReference>
<dbReference type="InterPro" id="IPR016181">
    <property type="entry name" value="Acyl_CoA_acyltransferase"/>
</dbReference>
<dbReference type="PROSITE" id="PS51186">
    <property type="entry name" value="GNAT"/>
    <property type="match status" value="1"/>
</dbReference>
<accession>A0ABZ2SND6</accession>
<evidence type="ECO:0000259" key="1">
    <source>
        <dbReference type="PROSITE" id="PS51186"/>
    </source>
</evidence>
<dbReference type="EMBL" id="CP147251">
    <property type="protein sequence ID" value="WYJ77293.1"/>
    <property type="molecule type" value="Genomic_DNA"/>
</dbReference>
<gene>
    <name evidence="2" type="ORF">DOK78_001931</name>
</gene>
<reference evidence="2 3" key="1">
    <citation type="submission" date="2024-03" db="EMBL/GenBank/DDBJ databases">
        <title>The Genome Sequence of Enterococcus sp. DIV2402.</title>
        <authorList>
            <consortium name="The Broad Institute Genomics Platform"/>
            <consortium name="The Broad Institute Microbial Omics Core"/>
            <consortium name="The Broad Institute Genomic Center for Infectious Diseases"/>
            <person name="Earl A."/>
            <person name="Manson A."/>
            <person name="Gilmore M."/>
            <person name="Schwartman J."/>
            <person name="Shea T."/>
            <person name="Abouelleil A."/>
            <person name="Cao P."/>
            <person name="Chapman S."/>
            <person name="Cusick C."/>
            <person name="Young S."/>
            <person name="Neafsey D."/>
            <person name="Nusbaum C."/>
            <person name="Birren B."/>
        </authorList>
    </citation>
    <scope>NUCLEOTIDE SEQUENCE [LARGE SCALE GENOMIC DNA]</scope>
    <source>
        <strain evidence="2 3">DIV2402</strain>
    </source>
</reference>
<dbReference type="Gene3D" id="3.40.630.30">
    <property type="match status" value="1"/>
</dbReference>
<dbReference type="InterPro" id="IPR000182">
    <property type="entry name" value="GNAT_dom"/>
</dbReference>
<organism evidence="2 3">
    <name type="scientific">Candidatus Enterococcus lowellii</name>
    <dbReference type="NCBI Taxonomy" id="2230877"/>
    <lineage>
        <taxon>Bacteria</taxon>
        <taxon>Bacillati</taxon>
        <taxon>Bacillota</taxon>
        <taxon>Bacilli</taxon>
        <taxon>Lactobacillales</taxon>
        <taxon>Enterococcaceae</taxon>
        <taxon>Enterococcus</taxon>
    </lineage>
</organism>
<name>A0ABZ2SND6_9ENTE</name>
<evidence type="ECO:0000313" key="3">
    <source>
        <dbReference type="Proteomes" id="UP000664701"/>
    </source>
</evidence>
<proteinExistence type="predicted"/>